<reference evidence="17 18" key="1">
    <citation type="submission" date="2022-03" db="EMBL/GenBank/DDBJ databases">
        <authorList>
            <person name="Macdonald S."/>
            <person name="Ahmed S."/>
            <person name="Newling K."/>
        </authorList>
    </citation>
    <scope>NUCLEOTIDE SEQUENCE [LARGE SCALE GENOMIC DNA]</scope>
</reference>
<keyword evidence="6" id="KW-0677">Repeat</keyword>
<dbReference type="CDD" id="cd02995">
    <property type="entry name" value="PDI_a_PDI_a'_C"/>
    <property type="match status" value="1"/>
</dbReference>
<dbReference type="FunFam" id="3.40.30.10:FF:000109">
    <property type="entry name" value="Protein disulfide-isomerase"/>
    <property type="match status" value="1"/>
</dbReference>
<evidence type="ECO:0000256" key="13">
    <source>
        <dbReference type="ARBA" id="ARBA00069403"/>
    </source>
</evidence>
<keyword evidence="18" id="KW-1185">Reference proteome</keyword>
<evidence type="ECO:0000256" key="1">
    <source>
        <dbReference type="ARBA" id="ARBA00001182"/>
    </source>
</evidence>
<evidence type="ECO:0000256" key="8">
    <source>
        <dbReference type="ARBA" id="ARBA00023157"/>
    </source>
</evidence>
<dbReference type="PANTHER" id="PTHR18929:SF226">
    <property type="entry name" value="PROTEIN DISULFIDE-ISOMERASE"/>
    <property type="match status" value="1"/>
</dbReference>
<feature type="region of interest" description="Disordered" evidence="14">
    <location>
        <begin position="21"/>
        <end position="80"/>
    </location>
</feature>
<proteinExistence type="inferred from homology"/>
<evidence type="ECO:0000256" key="6">
    <source>
        <dbReference type="ARBA" id="ARBA00022737"/>
    </source>
</evidence>
<keyword evidence="10" id="KW-0413">Isomerase</keyword>
<dbReference type="InterPro" id="IPR013766">
    <property type="entry name" value="Thioredoxin_domain"/>
</dbReference>
<protein>
    <recommendedName>
        <fullName evidence="13">Protein disulfide isomerase-like 1-4</fullName>
        <ecNumber evidence="4">5.3.4.1</ecNumber>
    </recommendedName>
</protein>
<dbReference type="FunFam" id="3.40.30.10:FF:000042">
    <property type="entry name" value="protein disulfide-isomerase A2"/>
    <property type="match status" value="1"/>
</dbReference>
<comment type="caution">
    <text evidence="17">The sequence shown here is derived from an EMBL/GenBank/DDBJ whole genome shotgun (WGS) entry which is preliminary data.</text>
</comment>
<evidence type="ECO:0000256" key="11">
    <source>
        <dbReference type="ARBA" id="ARBA00023284"/>
    </source>
</evidence>
<name>A0ABC8KT78_ERUVS</name>
<evidence type="ECO:0000259" key="16">
    <source>
        <dbReference type="PROSITE" id="PS51352"/>
    </source>
</evidence>
<gene>
    <name evidence="17" type="ORF">ERUC_LOCUS28202</name>
</gene>
<dbReference type="CDD" id="cd02961">
    <property type="entry name" value="PDI_a_family"/>
    <property type="match status" value="1"/>
</dbReference>
<keyword evidence="9" id="KW-0325">Glycoprotein</keyword>
<evidence type="ECO:0000256" key="15">
    <source>
        <dbReference type="SAM" id="SignalP"/>
    </source>
</evidence>
<evidence type="ECO:0000256" key="9">
    <source>
        <dbReference type="ARBA" id="ARBA00023180"/>
    </source>
</evidence>
<evidence type="ECO:0000256" key="10">
    <source>
        <dbReference type="ARBA" id="ARBA00023235"/>
    </source>
</evidence>
<keyword evidence="11" id="KW-0676">Redox-active center</keyword>
<comment type="catalytic activity">
    <reaction evidence="1">
        <text>Catalyzes the rearrangement of -S-S- bonds in proteins.</text>
        <dbReference type="EC" id="5.3.4.1"/>
    </reaction>
</comment>
<evidence type="ECO:0000256" key="14">
    <source>
        <dbReference type="SAM" id="MobiDB-lite"/>
    </source>
</evidence>
<keyword evidence="5 15" id="KW-0732">Signal</keyword>
<dbReference type="Pfam" id="PF13848">
    <property type="entry name" value="Thioredoxin_6"/>
    <property type="match status" value="1"/>
</dbReference>
<feature type="compositionally biased region" description="Basic and acidic residues" evidence="14">
    <location>
        <begin position="574"/>
        <end position="597"/>
    </location>
</feature>
<dbReference type="InterPro" id="IPR036249">
    <property type="entry name" value="Thioredoxin-like_sf"/>
</dbReference>
<dbReference type="EMBL" id="CAKOAT010330709">
    <property type="protein sequence ID" value="CAH8362446.1"/>
    <property type="molecule type" value="Genomic_DNA"/>
</dbReference>
<dbReference type="EC" id="5.3.4.1" evidence="4"/>
<dbReference type="FunFam" id="3.40.30.10:FF:000023">
    <property type="entry name" value="Protein disulfide-isomerase"/>
    <property type="match status" value="1"/>
</dbReference>
<comment type="subcellular location">
    <subcellularLocation>
        <location evidence="2">Endoplasmic reticulum lumen</location>
    </subcellularLocation>
</comment>
<evidence type="ECO:0000256" key="2">
    <source>
        <dbReference type="ARBA" id="ARBA00004319"/>
    </source>
</evidence>
<dbReference type="Gene3D" id="3.40.30.10">
    <property type="entry name" value="Glutaredoxin"/>
    <property type="match status" value="4"/>
</dbReference>
<dbReference type="CDD" id="cd02981">
    <property type="entry name" value="PDI_b_family"/>
    <property type="match status" value="1"/>
</dbReference>
<dbReference type="SUPFAM" id="SSF52833">
    <property type="entry name" value="Thioredoxin-like"/>
    <property type="match status" value="4"/>
</dbReference>
<comment type="function">
    <text evidence="12">Acts as a protein-folding catalyst that interacts with nascent polypeptides to catalyze the formation, isomerization, and reduction or oxidation of disulfide bonds.</text>
</comment>
<evidence type="ECO:0000256" key="5">
    <source>
        <dbReference type="ARBA" id="ARBA00022729"/>
    </source>
</evidence>
<feature type="domain" description="Thioredoxin" evidence="16">
    <location>
        <begin position="401"/>
        <end position="554"/>
    </location>
</feature>
<evidence type="ECO:0000256" key="12">
    <source>
        <dbReference type="ARBA" id="ARBA00054003"/>
    </source>
</evidence>
<evidence type="ECO:0000313" key="18">
    <source>
        <dbReference type="Proteomes" id="UP001642260"/>
    </source>
</evidence>
<feature type="compositionally biased region" description="Acidic residues" evidence="14">
    <location>
        <begin position="54"/>
        <end position="65"/>
    </location>
</feature>
<dbReference type="PANTHER" id="PTHR18929">
    <property type="entry name" value="PROTEIN DISULFIDE ISOMERASE"/>
    <property type="match status" value="1"/>
</dbReference>
<feature type="chain" id="PRO_5044773100" description="Protein disulfide isomerase-like 1-4" evidence="15">
    <location>
        <begin position="26"/>
        <end position="597"/>
    </location>
</feature>
<dbReference type="GO" id="GO:0003756">
    <property type="term" value="F:protein disulfide isomerase activity"/>
    <property type="evidence" value="ECO:0007669"/>
    <property type="project" value="UniProtKB-EC"/>
</dbReference>
<feature type="domain" description="Thioredoxin" evidence="16">
    <location>
        <begin position="69"/>
        <end position="191"/>
    </location>
</feature>
<comment type="similarity">
    <text evidence="3">Belongs to the protein disulfide isomerase family.</text>
</comment>
<dbReference type="InterPro" id="IPR017937">
    <property type="entry name" value="Thioredoxin_CS"/>
</dbReference>
<organism evidence="17 18">
    <name type="scientific">Eruca vesicaria subsp. sativa</name>
    <name type="common">Garden rocket</name>
    <name type="synonym">Eruca sativa</name>
    <dbReference type="NCBI Taxonomy" id="29727"/>
    <lineage>
        <taxon>Eukaryota</taxon>
        <taxon>Viridiplantae</taxon>
        <taxon>Streptophyta</taxon>
        <taxon>Embryophyta</taxon>
        <taxon>Tracheophyta</taxon>
        <taxon>Spermatophyta</taxon>
        <taxon>Magnoliopsida</taxon>
        <taxon>eudicotyledons</taxon>
        <taxon>Gunneridae</taxon>
        <taxon>Pentapetalae</taxon>
        <taxon>rosids</taxon>
        <taxon>malvids</taxon>
        <taxon>Brassicales</taxon>
        <taxon>Brassicaceae</taxon>
        <taxon>Brassiceae</taxon>
        <taxon>Eruca</taxon>
    </lineage>
</organism>
<dbReference type="PROSITE" id="PS51352">
    <property type="entry name" value="THIOREDOXIN_2"/>
    <property type="match status" value="2"/>
</dbReference>
<dbReference type="FunFam" id="3.40.30.10:FF:000134">
    <property type="entry name" value="Protein disulfide-isomerase"/>
    <property type="match status" value="1"/>
</dbReference>
<dbReference type="Proteomes" id="UP001642260">
    <property type="component" value="Unassembled WGS sequence"/>
</dbReference>
<dbReference type="GO" id="GO:0005788">
    <property type="term" value="C:endoplasmic reticulum lumen"/>
    <property type="evidence" value="ECO:0007669"/>
    <property type="project" value="UniProtKB-SubCell"/>
</dbReference>
<accession>A0ABC8KT78</accession>
<dbReference type="AlphaFoldDB" id="A0ABC8KT78"/>
<evidence type="ECO:0000256" key="7">
    <source>
        <dbReference type="ARBA" id="ARBA00022824"/>
    </source>
</evidence>
<evidence type="ECO:0000256" key="4">
    <source>
        <dbReference type="ARBA" id="ARBA00012723"/>
    </source>
</evidence>
<feature type="region of interest" description="Disordered" evidence="14">
    <location>
        <begin position="557"/>
        <end position="597"/>
    </location>
</feature>
<dbReference type="PROSITE" id="PS00194">
    <property type="entry name" value="THIOREDOXIN_1"/>
    <property type="match status" value="1"/>
</dbReference>
<keyword evidence="7" id="KW-0256">Endoplasmic reticulum</keyword>
<evidence type="ECO:0000256" key="3">
    <source>
        <dbReference type="ARBA" id="ARBA00006347"/>
    </source>
</evidence>
<dbReference type="CDD" id="cd02982">
    <property type="entry name" value="PDI_b'_family"/>
    <property type="match status" value="1"/>
</dbReference>
<dbReference type="Pfam" id="PF00085">
    <property type="entry name" value="Thioredoxin"/>
    <property type="match status" value="2"/>
</dbReference>
<feature type="signal peptide" evidence="15">
    <location>
        <begin position="1"/>
        <end position="25"/>
    </location>
</feature>
<keyword evidence="8" id="KW-1015">Disulfide bond</keyword>
<feature type="compositionally biased region" description="Acidic residues" evidence="14">
    <location>
        <begin position="27"/>
        <end position="43"/>
    </location>
</feature>
<sequence length="597" mass="67078">MTSRVFLLLSLTTLLIFSSVSPSSSTDVDDEEEDLTFLEDPKEEPEAPSKPLSDDDEEEEEEEDGDFSHITNAHSAPFPAPEVDEKDVVVIKERNFTDVIENNEYVMVEFYTPWCGHCQSFAPEYALAATELKGDGVVLAKIDGAEERELAHEYSVKEFPFILFFVDGEHMAYTGGRTKETIVTWVKKTIGHTLYNLTTLDDAEKVLTSGNKVVLGYLNSLVGVEHDQLAAASKAEDDVTFYQTVNPDVAKMFHIDPESKRPALVLVKKEEEKISHFDGEFVKSALVSFVSANKLPLVTVLTLESSQKIFESAIEKQLLLFANKNDSEKVLLEFEEAAKSFKGKLIFVYVDVDDEDHGQPIAEYFGVSSPKLVAFTGNEDLKKHYFDGEIKSDQIKIFGEEFLSDKLTPFYKSDPIPEKVKERNSYLYHSCKQWTSNFWCLQNDGDVKSVVGDNFDEIVLDESKDVLLKVYAPWCGRCQALEPMYNKLAKHLKGIDSLVIAKMDGTTNEHPKAKAEGFPTILFFPAGNKTSEPITVDTDHTVVAFYKFMRKHATVPFKLEKPASTESPETAESTPKDETTETKEKPESTKSDSKDEL</sequence>
<evidence type="ECO:0000313" key="17">
    <source>
        <dbReference type="EMBL" id="CAH8362446.1"/>
    </source>
</evidence>